<keyword evidence="3" id="KW-1185">Reference proteome</keyword>
<evidence type="ECO:0000313" key="3">
    <source>
        <dbReference type="Proteomes" id="UP001607302"/>
    </source>
</evidence>
<feature type="compositionally biased region" description="Polar residues" evidence="1">
    <location>
        <begin position="1"/>
        <end position="14"/>
    </location>
</feature>
<gene>
    <name evidence="2" type="ORF">V1478_017325</name>
</gene>
<reference evidence="2 3" key="1">
    <citation type="journal article" date="2024" name="Ann. Entomol. Soc. Am.">
        <title>Genomic analyses of the southern and eastern yellowjacket wasps (Hymenoptera: Vespidae) reveal evolutionary signatures of social life.</title>
        <authorList>
            <person name="Catto M.A."/>
            <person name="Caine P.B."/>
            <person name="Orr S.E."/>
            <person name="Hunt B.G."/>
            <person name="Goodisman M.A.D."/>
        </authorList>
    </citation>
    <scope>NUCLEOTIDE SEQUENCE [LARGE SCALE GENOMIC DNA]</scope>
    <source>
        <strain evidence="2">233</strain>
        <tissue evidence="2">Head and thorax</tissue>
    </source>
</reference>
<evidence type="ECO:0000256" key="1">
    <source>
        <dbReference type="SAM" id="MobiDB-lite"/>
    </source>
</evidence>
<organism evidence="2 3">
    <name type="scientific">Vespula squamosa</name>
    <name type="common">Southern yellow jacket</name>
    <name type="synonym">Wasp</name>
    <dbReference type="NCBI Taxonomy" id="30214"/>
    <lineage>
        <taxon>Eukaryota</taxon>
        <taxon>Metazoa</taxon>
        <taxon>Ecdysozoa</taxon>
        <taxon>Arthropoda</taxon>
        <taxon>Hexapoda</taxon>
        <taxon>Insecta</taxon>
        <taxon>Pterygota</taxon>
        <taxon>Neoptera</taxon>
        <taxon>Endopterygota</taxon>
        <taxon>Hymenoptera</taxon>
        <taxon>Apocrita</taxon>
        <taxon>Aculeata</taxon>
        <taxon>Vespoidea</taxon>
        <taxon>Vespidae</taxon>
        <taxon>Vespinae</taxon>
        <taxon>Vespula</taxon>
    </lineage>
</organism>
<dbReference type="EMBL" id="JAUDFV010000161">
    <property type="protein sequence ID" value="KAL2713132.1"/>
    <property type="molecule type" value="Genomic_DNA"/>
</dbReference>
<feature type="compositionally biased region" description="Basic and acidic residues" evidence="1">
    <location>
        <begin position="53"/>
        <end position="62"/>
    </location>
</feature>
<dbReference type="Proteomes" id="UP001607302">
    <property type="component" value="Unassembled WGS sequence"/>
</dbReference>
<evidence type="ECO:0000313" key="2">
    <source>
        <dbReference type="EMBL" id="KAL2713132.1"/>
    </source>
</evidence>
<protein>
    <submittedName>
        <fullName evidence="2">Uncharacterized protein</fullName>
    </submittedName>
</protein>
<dbReference type="AlphaFoldDB" id="A0ABD1ZXN1"/>
<proteinExistence type="predicted"/>
<feature type="compositionally biased region" description="Pro residues" evidence="1">
    <location>
        <begin position="27"/>
        <end position="46"/>
    </location>
</feature>
<sequence>MSTCSTCQPLQLNRSPDYPMTHNAHPHSPPPPSSLPRPPPSPPLPFSPQRDPVQTKRDHNFVEETPNASVQLLVPDLVRSTLLSVPMEDFDVSVCVSRILGVRLFEKLPPASLSRGDMVQRETLRQLYLHIVRKISNNN</sequence>
<accession>A0ABD1ZXN1</accession>
<comment type="caution">
    <text evidence="2">The sequence shown here is derived from an EMBL/GenBank/DDBJ whole genome shotgun (WGS) entry which is preliminary data.</text>
</comment>
<name>A0ABD1ZXN1_VESSQ</name>
<feature type="region of interest" description="Disordered" evidence="1">
    <location>
        <begin position="1"/>
        <end position="66"/>
    </location>
</feature>